<keyword evidence="4" id="KW-1185">Reference proteome</keyword>
<feature type="transmembrane region" description="Helical" evidence="1">
    <location>
        <begin position="169"/>
        <end position="190"/>
    </location>
</feature>
<gene>
    <name evidence="3" type="ORF">DVH29_14765</name>
</gene>
<feature type="transmembrane region" description="Helical" evidence="1">
    <location>
        <begin position="107"/>
        <end position="128"/>
    </location>
</feature>
<dbReference type="PANTHER" id="PTHR35342:SF5">
    <property type="entry name" value="TRICARBOXYLIC TRANSPORT PROTEIN"/>
    <property type="match status" value="1"/>
</dbReference>
<evidence type="ECO:0000259" key="2">
    <source>
        <dbReference type="Pfam" id="PF01970"/>
    </source>
</evidence>
<evidence type="ECO:0000313" key="4">
    <source>
        <dbReference type="Proteomes" id="UP000253759"/>
    </source>
</evidence>
<proteinExistence type="predicted"/>
<dbReference type="Pfam" id="PF01970">
    <property type="entry name" value="TctA"/>
    <property type="match status" value="1"/>
</dbReference>
<organism evidence="3 4">
    <name type="scientific">Pelagibacterium lacus</name>
    <dbReference type="NCBI Taxonomy" id="2282655"/>
    <lineage>
        <taxon>Bacteria</taxon>
        <taxon>Pseudomonadati</taxon>
        <taxon>Pseudomonadota</taxon>
        <taxon>Alphaproteobacteria</taxon>
        <taxon>Hyphomicrobiales</taxon>
        <taxon>Devosiaceae</taxon>
        <taxon>Pelagibacterium</taxon>
    </lineage>
</organism>
<keyword evidence="1" id="KW-1133">Transmembrane helix</keyword>
<dbReference type="OrthoDB" id="7912266at2"/>
<evidence type="ECO:0000313" key="3">
    <source>
        <dbReference type="EMBL" id="RDE07821.1"/>
    </source>
</evidence>
<feature type="transmembrane region" description="Helical" evidence="1">
    <location>
        <begin position="134"/>
        <end position="157"/>
    </location>
</feature>
<feature type="transmembrane region" description="Helical" evidence="1">
    <location>
        <begin position="43"/>
        <end position="69"/>
    </location>
</feature>
<reference evidence="4" key="1">
    <citation type="submission" date="2018-07" db="EMBL/GenBank/DDBJ databases">
        <authorList>
            <person name="Liu B.-T."/>
            <person name="Du Z."/>
        </authorList>
    </citation>
    <scope>NUCLEOTIDE SEQUENCE [LARGE SCALE GENOMIC DNA]</scope>
    <source>
        <strain evidence="4">XYN52</strain>
    </source>
</reference>
<name>A0A369W6W9_9HYPH</name>
<dbReference type="RefSeq" id="WP_114646957.1">
    <property type="nucleotide sequence ID" value="NZ_QQNH01000033.1"/>
</dbReference>
<dbReference type="Proteomes" id="UP000253759">
    <property type="component" value="Unassembled WGS sequence"/>
</dbReference>
<dbReference type="EMBL" id="QQNH01000033">
    <property type="protein sequence ID" value="RDE07821.1"/>
    <property type="molecule type" value="Genomic_DNA"/>
</dbReference>
<dbReference type="InterPro" id="IPR002823">
    <property type="entry name" value="DUF112_TM"/>
</dbReference>
<feature type="domain" description="DUF112" evidence="2">
    <location>
        <begin position="20"/>
        <end position="194"/>
    </location>
</feature>
<feature type="transmembrane region" description="Helical" evidence="1">
    <location>
        <begin position="225"/>
        <end position="245"/>
    </location>
</feature>
<feature type="transmembrane region" description="Helical" evidence="1">
    <location>
        <begin position="12"/>
        <end position="36"/>
    </location>
</feature>
<accession>A0A369W6W9</accession>
<comment type="caution">
    <text evidence="3">The sequence shown here is derived from an EMBL/GenBank/DDBJ whole genome shotgun (WGS) entry which is preliminary data.</text>
</comment>
<keyword evidence="1" id="KW-0812">Transmembrane</keyword>
<keyword evidence="1" id="KW-0472">Membrane</keyword>
<feature type="transmembrane region" description="Helical" evidence="1">
    <location>
        <begin position="75"/>
        <end position="95"/>
    </location>
</feature>
<evidence type="ECO:0000256" key="1">
    <source>
        <dbReference type="SAM" id="Phobius"/>
    </source>
</evidence>
<dbReference type="PANTHER" id="PTHR35342">
    <property type="entry name" value="TRICARBOXYLIC TRANSPORT PROTEIN"/>
    <property type="match status" value="1"/>
</dbReference>
<protein>
    <recommendedName>
        <fullName evidence="2">DUF112 domain-containing protein</fullName>
    </recommendedName>
</protein>
<dbReference type="AlphaFoldDB" id="A0A369W6W9"/>
<sequence length="253" mass="26379">MELLSNLAGGFAQAFTLTNLFYCFLGVTVGTFVGVLPGIGSMIGIAVLLPLTFYLTPEAALVMLAGIYYGGEYGGSIASILINMPGSASTAVTCIDGHQMTRKGRAGVALFVTAVASFIGGSFGIILMTVFSPALATFSLAFGPADYFAVMILGLIASATVGQSSPLKNALSVVIGVLLGLVGTDINTGIQRYMGFILGPLMEEHLRRALLLSYGDLTVFVREPISASVLAVTALILVLPAIGWWKRSRARTA</sequence>